<accession>A0A2S2PKI8</accession>
<organism evidence="1">
    <name type="scientific">Schizaphis graminum</name>
    <name type="common">Green bug aphid</name>
    <dbReference type="NCBI Taxonomy" id="13262"/>
    <lineage>
        <taxon>Eukaryota</taxon>
        <taxon>Metazoa</taxon>
        <taxon>Ecdysozoa</taxon>
        <taxon>Arthropoda</taxon>
        <taxon>Hexapoda</taxon>
        <taxon>Insecta</taxon>
        <taxon>Pterygota</taxon>
        <taxon>Neoptera</taxon>
        <taxon>Paraneoptera</taxon>
        <taxon>Hemiptera</taxon>
        <taxon>Sternorrhyncha</taxon>
        <taxon>Aphidomorpha</taxon>
        <taxon>Aphidoidea</taxon>
        <taxon>Aphididae</taxon>
        <taxon>Aphidini</taxon>
        <taxon>Schizaphis</taxon>
    </lineage>
</organism>
<reference evidence="1" key="1">
    <citation type="submission" date="2018-04" db="EMBL/GenBank/DDBJ databases">
        <title>Transcriptome of Schizaphis graminum biotype I.</title>
        <authorList>
            <person name="Scully E.D."/>
            <person name="Geib S.M."/>
            <person name="Palmer N.A."/>
            <person name="Koch K."/>
            <person name="Bradshaw J."/>
            <person name="Heng-Moss T."/>
            <person name="Sarath G."/>
        </authorList>
    </citation>
    <scope>NUCLEOTIDE SEQUENCE</scope>
</reference>
<evidence type="ECO:0000313" key="1">
    <source>
        <dbReference type="EMBL" id="MBY29386.1"/>
    </source>
</evidence>
<name>A0A2S2PKI8_SCHGA</name>
<protein>
    <submittedName>
        <fullName evidence="1">Uncharacterized protein</fullName>
    </submittedName>
</protein>
<dbReference type="EMBL" id="GGMR01016767">
    <property type="protein sequence ID" value="MBY29386.1"/>
    <property type="molecule type" value="Transcribed_RNA"/>
</dbReference>
<dbReference type="AlphaFoldDB" id="A0A2S2PKI8"/>
<sequence>MGATQPFDAHVIVRDNLTTTRTRPSAADRSRLLTYTIIITMIIATWSADNTARVCRTSILCIYLYIIKIQTIGHRRHPRRVGTATCVHRRQNICVYKTL</sequence>
<gene>
    <name evidence="1" type="ORF">g.1336</name>
</gene>
<proteinExistence type="predicted"/>